<dbReference type="AlphaFoldDB" id="A0A542ZCI4"/>
<dbReference type="Proteomes" id="UP000316196">
    <property type="component" value="Unassembled WGS sequence"/>
</dbReference>
<sequence length="191" mass="21061">MLVLAPESLTGQEQCNSDARSLRGVARRAGVDPALLHHYFDGKEDLFVHTAHLAVDPRKNLEAILAVPTDAIGVTLVRRLLMLWDSPMGQVTIQTLTSNARLASAFGAMMTKIVQELAAIRFPELPQHARDQFIARIQVTMVGLMVTRHLVKLDAIATASHKELARTYGAIIQDILDSGMTDARSPTHRHR</sequence>
<protein>
    <submittedName>
        <fullName evidence="4">TetR family transcriptional regulator</fullName>
    </submittedName>
</protein>
<evidence type="ECO:0000313" key="5">
    <source>
        <dbReference type="Proteomes" id="UP000316196"/>
    </source>
</evidence>
<comment type="caution">
    <text evidence="4">The sequence shown here is derived from an EMBL/GenBank/DDBJ whole genome shotgun (WGS) entry which is preliminary data.</text>
</comment>
<proteinExistence type="predicted"/>
<dbReference type="InterPro" id="IPR001647">
    <property type="entry name" value="HTH_TetR"/>
</dbReference>
<reference evidence="4 5" key="1">
    <citation type="submission" date="2019-06" db="EMBL/GenBank/DDBJ databases">
        <title>Sequencing the genomes of 1000 actinobacteria strains.</title>
        <authorList>
            <person name="Klenk H.-P."/>
        </authorList>
    </citation>
    <scope>NUCLEOTIDE SEQUENCE [LARGE SCALE GENOMIC DNA]</scope>
    <source>
        <strain evidence="4 5">DSM 8251</strain>
    </source>
</reference>
<keyword evidence="1 2" id="KW-0238">DNA-binding</keyword>
<dbReference type="SUPFAM" id="SSF48498">
    <property type="entry name" value="Tetracyclin repressor-like, C-terminal domain"/>
    <property type="match status" value="1"/>
</dbReference>
<evidence type="ECO:0000256" key="2">
    <source>
        <dbReference type="PROSITE-ProRule" id="PRU00335"/>
    </source>
</evidence>
<gene>
    <name evidence="4" type="ORF">FB460_1852</name>
</gene>
<feature type="domain" description="HTH tetR-type" evidence="3">
    <location>
        <begin position="1"/>
        <end position="58"/>
    </location>
</feature>
<accession>A0A542ZCI4</accession>
<dbReference type="PROSITE" id="PS50977">
    <property type="entry name" value="HTH_TETR_2"/>
    <property type="match status" value="1"/>
</dbReference>
<dbReference type="InterPro" id="IPR009057">
    <property type="entry name" value="Homeodomain-like_sf"/>
</dbReference>
<dbReference type="GO" id="GO:0003677">
    <property type="term" value="F:DNA binding"/>
    <property type="evidence" value="ECO:0007669"/>
    <property type="project" value="UniProtKB-UniRule"/>
</dbReference>
<evidence type="ECO:0000259" key="3">
    <source>
        <dbReference type="PROSITE" id="PS50977"/>
    </source>
</evidence>
<dbReference type="Pfam" id="PF17920">
    <property type="entry name" value="TetR_C_16"/>
    <property type="match status" value="1"/>
</dbReference>
<dbReference type="Pfam" id="PF00440">
    <property type="entry name" value="TetR_N"/>
    <property type="match status" value="1"/>
</dbReference>
<dbReference type="InterPro" id="IPR041678">
    <property type="entry name" value="TetR_C_16"/>
</dbReference>
<dbReference type="Gene3D" id="1.10.357.10">
    <property type="entry name" value="Tetracycline Repressor, domain 2"/>
    <property type="match status" value="1"/>
</dbReference>
<dbReference type="SUPFAM" id="SSF46689">
    <property type="entry name" value="Homeodomain-like"/>
    <property type="match status" value="1"/>
</dbReference>
<dbReference type="RefSeq" id="WP_142093822.1">
    <property type="nucleotide sequence ID" value="NZ_BAAAMD010000004.1"/>
</dbReference>
<dbReference type="OrthoDB" id="3210235at2"/>
<dbReference type="EMBL" id="VFOR01000002">
    <property type="protein sequence ID" value="TQL58001.1"/>
    <property type="molecule type" value="Genomic_DNA"/>
</dbReference>
<evidence type="ECO:0000313" key="4">
    <source>
        <dbReference type="EMBL" id="TQL58001.1"/>
    </source>
</evidence>
<evidence type="ECO:0000256" key="1">
    <source>
        <dbReference type="ARBA" id="ARBA00023125"/>
    </source>
</evidence>
<organism evidence="4 5">
    <name type="scientific">Propioniferax innocua</name>
    <dbReference type="NCBI Taxonomy" id="1753"/>
    <lineage>
        <taxon>Bacteria</taxon>
        <taxon>Bacillati</taxon>
        <taxon>Actinomycetota</taxon>
        <taxon>Actinomycetes</taxon>
        <taxon>Propionibacteriales</taxon>
        <taxon>Propionibacteriaceae</taxon>
        <taxon>Propioniferax</taxon>
    </lineage>
</organism>
<keyword evidence="5" id="KW-1185">Reference proteome</keyword>
<name>A0A542ZCI4_9ACTN</name>
<dbReference type="InterPro" id="IPR036271">
    <property type="entry name" value="Tet_transcr_reg_TetR-rel_C_sf"/>
</dbReference>
<feature type="DNA-binding region" description="H-T-H motif" evidence="2">
    <location>
        <begin position="21"/>
        <end position="40"/>
    </location>
</feature>